<keyword evidence="3" id="KW-1185">Reference proteome</keyword>
<dbReference type="Gene3D" id="2.60.40.4380">
    <property type="entry name" value="Translational regulator CsrA"/>
    <property type="match status" value="1"/>
</dbReference>
<organism evidence="2 3">
    <name type="scientific">Microbulbifer epialgicus</name>
    <dbReference type="NCBI Taxonomy" id="393907"/>
    <lineage>
        <taxon>Bacteria</taxon>
        <taxon>Pseudomonadati</taxon>
        <taxon>Pseudomonadota</taxon>
        <taxon>Gammaproteobacteria</taxon>
        <taxon>Cellvibrionales</taxon>
        <taxon>Microbulbiferaceae</taxon>
        <taxon>Microbulbifer</taxon>
    </lineage>
</organism>
<evidence type="ECO:0000313" key="2">
    <source>
        <dbReference type="EMBL" id="MFA0813290.1"/>
    </source>
</evidence>
<protein>
    <submittedName>
        <fullName evidence="2">Carbon storage regulator</fullName>
    </submittedName>
</protein>
<name>A0ABV4P4I5_9GAMM</name>
<comment type="caution">
    <text evidence="2">The sequence shown here is derived from an EMBL/GenBank/DDBJ whole genome shotgun (WGS) entry which is preliminary data.</text>
</comment>
<dbReference type="EMBL" id="JBGMEK010000082">
    <property type="protein sequence ID" value="MFA0813290.1"/>
    <property type="molecule type" value="Genomic_DNA"/>
</dbReference>
<dbReference type="Pfam" id="PF02599">
    <property type="entry name" value="CsrA"/>
    <property type="match status" value="1"/>
</dbReference>
<dbReference type="RefSeq" id="WP_371841099.1">
    <property type="nucleotide sequence ID" value="NZ_JBGMEK010000082.1"/>
</dbReference>
<dbReference type="InterPro" id="IPR003751">
    <property type="entry name" value="CsrA"/>
</dbReference>
<evidence type="ECO:0000313" key="3">
    <source>
        <dbReference type="Proteomes" id="UP001569428"/>
    </source>
</evidence>
<proteinExistence type="predicted"/>
<dbReference type="Proteomes" id="UP001569428">
    <property type="component" value="Unassembled WGS sequence"/>
</dbReference>
<evidence type="ECO:0000256" key="1">
    <source>
        <dbReference type="ARBA" id="ARBA00023159"/>
    </source>
</evidence>
<sequence>MGTYVPLTLPEVKDNQVEIGIHALKSLHIHREEIYVRIKREQKVGNRRR</sequence>
<keyword evidence="1" id="KW-0010">Activator</keyword>
<dbReference type="InterPro" id="IPR036107">
    <property type="entry name" value="CsrA_sf"/>
</dbReference>
<reference evidence="2 3" key="1">
    <citation type="submission" date="2024-08" db="EMBL/GenBank/DDBJ databases">
        <authorList>
            <person name="Ishaq N."/>
        </authorList>
    </citation>
    <scope>NUCLEOTIDE SEQUENCE [LARGE SCALE GENOMIC DNA]</scope>
    <source>
        <strain evidence="2 3">DSM 18651</strain>
    </source>
</reference>
<dbReference type="SUPFAM" id="SSF117130">
    <property type="entry name" value="CsrA-like"/>
    <property type="match status" value="1"/>
</dbReference>
<accession>A0ABV4P4I5</accession>
<gene>
    <name evidence="2" type="ORF">ACCI49_20525</name>
</gene>